<dbReference type="Proteomes" id="UP000229459">
    <property type="component" value="Unassembled WGS sequence"/>
</dbReference>
<dbReference type="Pfam" id="PF12836">
    <property type="entry name" value="HHH_3"/>
    <property type="match status" value="1"/>
</dbReference>
<proteinExistence type="predicted"/>
<dbReference type="EMBL" id="PCSR01000094">
    <property type="protein sequence ID" value="PIP52893.1"/>
    <property type="molecule type" value="Genomic_DNA"/>
</dbReference>
<dbReference type="Gene3D" id="1.10.150.280">
    <property type="entry name" value="AF1531-like domain"/>
    <property type="match status" value="1"/>
</dbReference>
<keyword evidence="1" id="KW-1133">Transmembrane helix</keyword>
<evidence type="ECO:0000313" key="2">
    <source>
        <dbReference type="EMBL" id="PIP52893.1"/>
    </source>
</evidence>
<dbReference type="SUPFAM" id="SSF47781">
    <property type="entry name" value="RuvA domain 2-like"/>
    <property type="match status" value="1"/>
</dbReference>
<accession>A0A2H0B5D6</accession>
<reference evidence="2 3" key="1">
    <citation type="submission" date="2017-09" db="EMBL/GenBank/DDBJ databases">
        <title>Depth-based differentiation of microbial function through sediment-hosted aquifers and enrichment of novel symbionts in the deep terrestrial subsurface.</title>
        <authorList>
            <person name="Probst A.J."/>
            <person name="Ladd B."/>
            <person name="Jarett J.K."/>
            <person name="Geller-Mcgrath D.E."/>
            <person name="Sieber C.M."/>
            <person name="Emerson J.B."/>
            <person name="Anantharaman K."/>
            <person name="Thomas B.C."/>
            <person name="Malmstrom R."/>
            <person name="Stieglmeier M."/>
            <person name="Klingl A."/>
            <person name="Woyke T."/>
            <person name="Ryan C.M."/>
            <person name="Banfield J.F."/>
        </authorList>
    </citation>
    <scope>NUCLEOTIDE SEQUENCE [LARGE SCALE GENOMIC DNA]</scope>
    <source>
        <strain evidence="2">CG23_combo_of_CG06-09_8_20_14_all_34_8</strain>
    </source>
</reference>
<dbReference type="AlphaFoldDB" id="A0A2H0B5D6"/>
<dbReference type="InterPro" id="IPR051675">
    <property type="entry name" value="Endo/Exo/Phosphatase_dom_1"/>
</dbReference>
<dbReference type="PANTHER" id="PTHR21180">
    <property type="entry name" value="ENDONUCLEASE/EXONUCLEASE/PHOSPHATASE FAMILY DOMAIN-CONTAINING PROTEIN 1"/>
    <property type="match status" value="1"/>
</dbReference>
<name>A0A2H0B5D6_9BACT</name>
<sequence length="214" mass="24024">MSELDGFIDRPSKATFKDIIFNPAIIIFVLGTLILIIVVILYFKYQITEKETNVIETKETNYSITKDIYIDISGAVKIPGVYKLQEGDRVQDVLIKAGNLLDTAHMEWIQKQLNLAATLNDGQKIYIPFESESISNLQGYITKNNSSINSNLININQATEKDLEKLPRIGTVTAQKIINYRQENGDFTSVSDIKNVSGISDNIFSEIESLITVN</sequence>
<dbReference type="GO" id="GO:0015627">
    <property type="term" value="C:type II protein secretion system complex"/>
    <property type="evidence" value="ECO:0007669"/>
    <property type="project" value="TreeGrafter"/>
</dbReference>
<keyword evidence="1" id="KW-0472">Membrane</keyword>
<comment type="caution">
    <text evidence="2">The sequence shown here is derived from an EMBL/GenBank/DDBJ whole genome shotgun (WGS) entry which is preliminary data.</text>
</comment>
<feature type="transmembrane region" description="Helical" evidence="1">
    <location>
        <begin position="20"/>
        <end position="43"/>
    </location>
</feature>
<evidence type="ECO:0000313" key="3">
    <source>
        <dbReference type="Proteomes" id="UP000229459"/>
    </source>
</evidence>
<dbReference type="PANTHER" id="PTHR21180:SF32">
    <property type="entry name" value="ENDONUCLEASE_EXONUCLEASE_PHOSPHATASE FAMILY DOMAIN-CONTAINING PROTEIN 1"/>
    <property type="match status" value="1"/>
</dbReference>
<gene>
    <name evidence="2" type="ORF">COX08_03955</name>
</gene>
<dbReference type="GO" id="GO:0015628">
    <property type="term" value="P:protein secretion by the type II secretion system"/>
    <property type="evidence" value="ECO:0007669"/>
    <property type="project" value="TreeGrafter"/>
</dbReference>
<protein>
    <submittedName>
        <fullName evidence="2">Competence protein ComE</fullName>
    </submittedName>
</protein>
<evidence type="ECO:0000256" key="1">
    <source>
        <dbReference type="SAM" id="Phobius"/>
    </source>
</evidence>
<keyword evidence="1" id="KW-0812">Transmembrane</keyword>
<organism evidence="2 3">
    <name type="scientific">Candidatus Beckwithbacteria bacterium CG23_combo_of_CG06-09_8_20_14_all_34_8</name>
    <dbReference type="NCBI Taxonomy" id="1974497"/>
    <lineage>
        <taxon>Bacteria</taxon>
        <taxon>Candidatus Beckwithiibacteriota</taxon>
    </lineage>
</organism>
<dbReference type="InterPro" id="IPR010994">
    <property type="entry name" value="RuvA_2-like"/>
</dbReference>